<feature type="domain" description="T cell CD4 receptor C-terminal region" evidence="1">
    <location>
        <begin position="4"/>
        <end position="42"/>
    </location>
</feature>
<dbReference type="Pfam" id="PF12104">
    <property type="entry name" value="Tcell_CD4_C"/>
    <property type="match status" value="1"/>
</dbReference>
<dbReference type="NCBIfam" id="NF041023">
    <property type="entry name" value="PP0621_fam"/>
    <property type="match status" value="1"/>
</dbReference>
<accession>A0A975XU03</accession>
<dbReference type="InterPro" id="IPR021963">
    <property type="entry name" value="Tcell_CD4_Cterm"/>
</dbReference>
<evidence type="ECO:0000313" key="2">
    <source>
        <dbReference type="EMBL" id="QWT48288.1"/>
    </source>
</evidence>
<dbReference type="KEGG" id="aiq:Azoinq_10485"/>
<dbReference type="RefSeq" id="WP_216129315.1">
    <property type="nucleotide sequence ID" value="NZ_CP064782.1"/>
</dbReference>
<name>A0A975XU03_9RHOO</name>
<proteinExistence type="predicted"/>
<gene>
    <name evidence="2" type="ORF">Azoinq_10485</name>
</gene>
<reference evidence="2" key="1">
    <citation type="submission" date="2020-11" db="EMBL/GenBank/DDBJ databases">
        <title>Azospira inquinata sp. nov.</title>
        <authorList>
            <person name="Moe W.M."/>
            <person name="Mikes M.C."/>
        </authorList>
    </citation>
    <scope>NUCLEOTIDE SEQUENCE</scope>
    <source>
        <strain evidence="2">Azo-3</strain>
    </source>
</reference>
<dbReference type="EMBL" id="CP064782">
    <property type="protein sequence ID" value="QWT48288.1"/>
    <property type="molecule type" value="Genomic_DNA"/>
</dbReference>
<keyword evidence="3" id="KW-1185">Reference proteome</keyword>
<organism evidence="2 3">
    <name type="scientific">Azospira inquinata</name>
    <dbReference type="NCBI Taxonomy" id="2785627"/>
    <lineage>
        <taxon>Bacteria</taxon>
        <taxon>Pseudomonadati</taxon>
        <taxon>Pseudomonadota</taxon>
        <taxon>Betaproteobacteria</taxon>
        <taxon>Rhodocyclales</taxon>
        <taxon>Rhodocyclaceae</taxon>
        <taxon>Azospira</taxon>
    </lineage>
</organism>
<evidence type="ECO:0000259" key="1">
    <source>
        <dbReference type="Pfam" id="PF12104"/>
    </source>
</evidence>
<protein>
    <recommendedName>
        <fullName evidence="1">T cell CD4 receptor C-terminal region domain-containing protein</fullName>
    </recommendedName>
</protein>
<evidence type="ECO:0000313" key="3">
    <source>
        <dbReference type="Proteomes" id="UP000683428"/>
    </source>
</evidence>
<sequence length="74" mass="8584">MGRLIFWGLVAFLLWRWWSRRRPAVARAPQALREGTMCQCDHCGVYFPVEEAVQAGPRHYCCPAHRLADEARGR</sequence>
<dbReference type="InterPro" id="IPR049708">
    <property type="entry name" value="PP0621-like"/>
</dbReference>
<dbReference type="Proteomes" id="UP000683428">
    <property type="component" value="Chromosome"/>
</dbReference>
<dbReference type="AlphaFoldDB" id="A0A975XU03"/>